<accession>A0A0G4ITV3</accession>
<evidence type="ECO:0000256" key="2">
    <source>
        <dbReference type="ARBA" id="ARBA00022485"/>
    </source>
</evidence>
<feature type="domain" description="DNA primase large subunit C-terminal" evidence="11">
    <location>
        <begin position="273"/>
        <end position="441"/>
    </location>
</feature>
<comment type="function">
    <text evidence="9">DNA primase is the polymerase that synthesizes small RNA primers for the Okazaki fragments made during discontinuous DNA replication.</text>
</comment>
<dbReference type="OMA" id="RINYKPW"/>
<evidence type="ECO:0000256" key="4">
    <source>
        <dbReference type="ARBA" id="ARBA00022705"/>
    </source>
</evidence>
<evidence type="ECO:0000313" key="13">
    <source>
        <dbReference type="EMBL" id="SPR00612.1"/>
    </source>
</evidence>
<dbReference type="PANTHER" id="PTHR10537">
    <property type="entry name" value="DNA PRIMASE LARGE SUBUNIT"/>
    <property type="match status" value="1"/>
</dbReference>
<evidence type="ECO:0000256" key="7">
    <source>
        <dbReference type="ARBA" id="ARBA00023014"/>
    </source>
</evidence>
<keyword evidence="7 9" id="KW-0411">Iron-sulfur</keyword>
<evidence type="ECO:0000256" key="1">
    <source>
        <dbReference type="ARBA" id="ARBA00010564"/>
    </source>
</evidence>
<geneLocation type="mitochondrion" evidence="13"/>
<dbReference type="GO" id="GO:0046872">
    <property type="term" value="F:metal ion binding"/>
    <property type="evidence" value="ECO:0007669"/>
    <property type="project" value="UniProtKB-UniRule"/>
</dbReference>
<dbReference type="PIRSF" id="PIRSF009449">
    <property type="entry name" value="DNA_primase_large_subunit"/>
    <property type="match status" value="1"/>
</dbReference>
<keyword evidence="5 9" id="KW-0479">Metal-binding</keyword>
<evidence type="ECO:0000313" key="14">
    <source>
        <dbReference type="Proteomes" id="UP000039324"/>
    </source>
</evidence>
<keyword evidence="2 9" id="KW-0004">4Fe-4S</keyword>
<keyword evidence="3 9" id="KW-0639">Primosome</keyword>
<feature type="binding site" evidence="10">
    <location>
        <position position="360"/>
    </location>
    <ligand>
        <name>[4Fe-4S] cluster</name>
        <dbReference type="ChEBI" id="CHEBI:49883"/>
    </ligand>
</feature>
<dbReference type="Gene3D" id="1.20.930.80">
    <property type="match status" value="1"/>
</dbReference>
<sequence>MKVFGGARPQPVQQTSSWSCPLTLYEDPPLGPITLHEFESFAFDRLELLRKLDSRLSDGTWSKLGRNERNDRVYELERSFRQSEETDRQLLHEAYLRKDLISHFTLRLAFCHTEELRSWFRRMEAELFRARFEASSPDKQDAFLEAHSFKHVECDADEVARLEHLLSQLAVHKPDNLYYKVRFQKALPLIGRRRILVRGGWAYVPKSDLVALIMTSFKSSLSASLVVAAQAMATKQYDERLEILLKQLSVQELNPSYKRQSSGSITPDEIPALAESSFPLCMQNLYEALMRDSHLRYGGRQQFGLFLKGCGLSLEHALYFFRTIFSRKPGAQNFDKAYAYNIRHNYGREGKRADYTPFSCHHIINGPTPSEGDHHGCPFRHFDERHLVAKLRSRRIPDSQIGRITSLVRDKHYQLACREYFKITHRTDDAERVGNHPNTYFEESQALLQGSRPAPESTT</sequence>
<dbReference type="GO" id="GO:0003677">
    <property type="term" value="F:DNA binding"/>
    <property type="evidence" value="ECO:0007669"/>
    <property type="project" value="UniProtKB-UniRule"/>
</dbReference>
<evidence type="ECO:0000313" key="12">
    <source>
        <dbReference type="EMBL" id="CEO98758.1"/>
    </source>
</evidence>
<dbReference type="InterPro" id="IPR058560">
    <property type="entry name" value="DNA_primase_C"/>
</dbReference>
<feature type="binding site" evidence="10">
    <location>
        <position position="281"/>
    </location>
    <ligand>
        <name>[4Fe-4S] cluster</name>
        <dbReference type="ChEBI" id="CHEBI:49883"/>
    </ligand>
</feature>
<dbReference type="GO" id="GO:0006269">
    <property type="term" value="P:DNA replication, synthesis of primer"/>
    <property type="evidence" value="ECO:0007669"/>
    <property type="project" value="UniProtKB-KW"/>
</dbReference>
<dbReference type="Pfam" id="PF26466">
    <property type="entry name" value="DNA_primase_lrg_N"/>
    <property type="match status" value="1"/>
</dbReference>
<dbReference type="EMBL" id="CDSF01000087">
    <property type="protein sequence ID" value="CEO98758.1"/>
    <property type="molecule type" value="Genomic_DNA"/>
</dbReference>
<dbReference type="InterPro" id="IPR016558">
    <property type="entry name" value="DNA_primase_lsu_euk"/>
</dbReference>
<dbReference type="Pfam" id="PF04104">
    <property type="entry name" value="DNA_primase_lrg"/>
    <property type="match status" value="1"/>
</dbReference>
<comment type="similarity">
    <text evidence="1 9">Belongs to the eukaryotic-type primase large subunit family.</text>
</comment>
<comment type="cofactor">
    <cofactor evidence="9">
        <name>[4Fe-4S] cluster</name>
        <dbReference type="ChEBI" id="CHEBI:49883"/>
    </cofactor>
    <text evidence="9">Binds 1 [4Fe-4S] cluster.</text>
</comment>
<feature type="binding site" evidence="10">
    <location>
        <position position="377"/>
    </location>
    <ligand>
        <name>[4Fe-4S] cluster</name>
        <dbReference type="ChEBI" id="CHEBI:49883"/>
    </ligand>
</feature>
<keyword evidence="8 9" id="KW-0238">DNA-binding</keyword>
<name>A0A0G4ITV3_PLABS</name>
<dbReference type="OrthoDB" id="421393at2759"/>
<evidence type="ECO:0000256" key="5">
    <source>
        <dbReference type="ARBA" id="ARBA00022723"/>
    </source>
</evidence>
<reference evidence="12 14" key="1">
    <citation type="submission" date="2015-02" db="EMBL/GenBank/DDBJ databases">
        <authorList>
            <person name="Chooi Y.-H."/>
        </authorList>
    </citation>
    <scope>NUCLEOTIDE SEQUENCE [LARGE SCALE GENOMIC DNA]</scope>
    <source>
        <strain evidence="12">E3</strain>
    </source>
</reference>
<evidence type="ECO:0000256" key="8">
    <source>
        <dbReference type="ARBA" id="ARBA00023125"/>
    </source>
</evidence>
<dbReference type="AlphaFoldDB" id="A0A0G4ITV3"/>
<dbReference type="InterPro" id="IPR007238">
    <property type="entry name" value="DNA_primase_lsu_euk/arc"/>
</dbReference>
<dbReference type="GO" id="GO:0006270">
    <property type="term" value="P:DNA replication initiation"/>
    <property type="evidence" value="ECO:0007669"/>
    <property type="project" value="TreeGrafter"/>
</dbReference>
<protein>
    <recommendedName>
        <fullName evidence="9">DNA primase large subunit</fullName>
    </recommendedName>
</protein>
<proteinExistence type="inferred from homology"/>
<feature type="binding site" evidence="10">
    <location>
        <position position="417"/>
    </location>
    <ligand>
        <name>[4Fe-4S] cluster</name>
        <dbReference type="ChEBI" id="CHEBI:49883"/>
    </ligand>
</feature>
<dbReference type="PANTHER" id="PTHR10537:SF3">
    <property type="entry name" value="DNA PRIMASE LARGE SUBUNIT"/>
    <property type="match status" value="1"/>
</dbReference>
<evidence type="ECO:0000256" key="3">
    <source>
        <dbReference type="ARBA" id="ARBA00022515"/>
    </source>
</evidence>
<dbReference type="GO" id="GO:0005658">
    <property type="term" value="C:alpha DNA polymerase:primase complex"/>
    <property type="evidence" value="ECO:0007669"/>
    <property type="project" value="UniProtKB-ARBA"/>
</dbReference>
<dbReference type="Proteomes" id="UP000290189">
    <property type="component" value="Unassembled WGS sequence"/>
</dbReference>
<evidence type="ECO:0000256" key="9">
    <source>
        <dbReference type="PIRNR" id="PIRNR009449"/>
    </source>
</evidence>
<dbReference type="STRING" id="37360.A0A0G4ITV3"/>
<dbReference type="Proteomes" id="UP000039324">
    <property type="component" value="Unassembled WGS sequence"/>
</dbReference>
<evidence type="ECO:0000259" key="11">
    <source>
        <dbReference type="Pfam" id="PF04104"/>
    </source>
</evidence>
<reference evidence="13 15" key="2">
    <citation type="submission" date="2018-03" db="EMBL/GenBank/DDBJ databases">
        <authorList>
            <person name="Fogelqvist J."/>
        </authorList>
    </citation>
    <scope>NUCLEOTIDE SEQUENCE [LARGE SCALE GENOMIC DNA]</scope>
</reference>
<evidence type="ECO:0000256" key="10">
    <source>
        <dbReference type="PIRSR" id="PIRSR009449-1"/>
    </source>
</evidence>
<dbReference type="SUPFAM" id="SSF140914">
    <property type="entry name" value="PriB N-terminal domain-like"/>
    <property type="match status" value="1"/>
</dbReference>
<keyword evidence="14" id="KW-1185">Reference proteome</keyword>
<gene>
    <name evidence="12" type="ORF">PBRA_006872</name>
    <name evidence="13" type="ORF">PLBR_LOCUS7827</name>
</gene>
<dbReference type="EMBL" id="OVEO01000014">
    <property type="protein sequence ID" value="SPR00612.1"/>
    <property type="molecule type" value="Genomic_DNA"/>
</dbReference>
<dbReference type="CDD" id="cd07322">
    <property type="entry name" value="PriL_PriS_Eukaryotic"/>
    <property type="match status" value="1"/>
</dbReference>
<evidence type="ECO:0000313" key="15">
    <source>
        <dbReference type="Proteomes" id="UP000290189"/>
    </source>
</evidence>
<organism evidence="12 14">
    <name type="scientific">Plasmodiophora brassicae</name>
    <name type="common">Clubroot disease agent</name>
    <dbReference type="NCBI Taxonomy" id="37360"/>
    <lineage>
        <taxon>Eukaryota</taxon>
        <taxon>Sar</taxon>
        <taxon>Rhizaria</taxon>
        <taxon>Endomyxa</taxon>
        <taxon>Phytomyxea</taxon>
        <taxon>Plasmodiophorida</taxon>
        <taxon>Plasmodiophoridae</taxon>
        <taxon>Plasmodiophora</taxon>
    </lineage>
</organism>
<dbReference type="GO" id="GO:0051539">
    <property type="term" value="F:4 iron, 4 sulfur cluster binding"/>
    <property type="evidence" value="ECO:0007669"/>
    <property type="project" value="UniProtKB-UniRule"/>
</dbReference>
<keyword evidence="6 9" id="KW-0408">Iron</keyword>
<keyword evidence="13" id="KW-0496">Mitochondrion</keyword>
<keyword evidence="4 9" id="KW-0235">DNA replication</keyword>
<evidence type="ECO:0000256" key="6">
    <source>
        <dbReference type="ARBA" id="ARBA00023004"/>
    </source>
</evidence>